<keyword evidence="7 8" id="KW-0472">Membrane</keyword>
<feature type="transmembrane region" description="Helical" evidence="8">
    <location>
        <begin position="104"/>
        <end position="130"/>
    </location>
</feature>
<keyword evidence="2" id="KW-0813">Transport</keyword>
<sequence length="330" mass="34166">MSALAQRLRRFDTNLLQLLLLTVVIFAGMAALNPDRFLRPYVFESLTFVAPELGLLAIAMMVAMLTGGIDLSVIGIANLSCILAGLFFHSVGAPRGPDLVNLPWPLVASGIGIALGTGLVAGAINGFLVTRGRVTPILATIGTGQVFTGICLVLTGGPAVVGFPALWGQIGNGTAFGIAVPLIVFLLAGAAVWFILARTAFGIELALIGTNPRAAAFAGLRTGRTVFFSYVLTGVLASIAGILLSGRTNAAKSDYGVSYLLQAVLISVLAGTNPAGGRGSVVGVGLALVALMLLSSGLQMMRFSNFLVDLIWGGFLLLSIALAAWRNRVR</sequence>
<evidence type="ECO:0000256" key="8">
    <source>
        <dbReference type="SAM" id="Phobius"/>
    </source>
</evidence>
<keyword evidence="10" id="KW-1185">Reference proteome</keyword>
<dbReference type="EMBL" id="JBHLUN010000001">
    <property type="protein sequence ID" value="MFC0406937.1"/>
    <property type="molecule type" value="Genomic_DNA"/>
</dbReference>
<keyword evidence="5 8" id="KW-0812">Transmembrane</keyword>
<evidence type="ECO:0000256" key="6">
    <source>
        <dbReference type="ARBA" id="ARBA00022989"/>
    </source>
</evidence>
<feature type="transmembrane region" description="Helical" evidence="8">
    <location>
        <begin position="137"/>
        <end position="163"/>
    </location>
</feature>
<feature type="transmembrane region" description="Helical" evidence="8">
    <location>
        <begin position="175"/>
        <end position="196"/>
    </location>
</feature>
<gene>
    <name evidence="9" type="ORF">ACFFGY_01665</name>
</gene>
<feature type="transmembrane region" description="Helical" evidence="8">
    <location>
        <begin position="226"/>
        <end position="244"/>
    </location>
</feature>
<name>A0ABV6JNN7_9PROT</name>
<feature type="transmembrane region" description="Helical" evidence="8">
    <location>
        <begin position="306"/>
        <end position="325"/>
    </location>
</feature>
<evidence type="ECO:0000313" key="10">
    <source>
        <dbReference type="Proteomes" id="UP001589865"/>
    </source>
</evidence>
<evidence type="ECO:0000256" key="5">
    <source>
        <dbReference type="ARBA" id="ARBA00022692"/>
    </source>
</evidence>
<dbReference type="PANTHER" id="PTHR32196">
    <property type="entry name" value="ABC TRANSPORTER PERMEASE PROTEIN YPHD-RELATED-RELATED"/>
    <property type="match status" value="1"/>
</dbReference>
<evidence type="ECO:0000313" key="9">
    <source>
        <dbReference type="EMBL" id="MFC0406937.1"/>
    </source>
</evidence>
<evidence type="ECO:0000256" key="7">
    <source>
        <dbReference type="ARBA" id="ARBA00023136"/>
    </source>
</evidence>
<feature type="transmembrane region" description="Helical" evidence="8">
    <location>
        <begin position="281"/>
        <end position="300"/>
    </location>
</feature>
<dbReference type="InterPro" id="IPR001851">
    <property type="entry name" value="ABC_transp_permease"/>
</dbReference>
<evidence type="ECO:0000256" key="2">
    <source>
        <dbReference type="ARBA" id="ARBA00022448"/>
    </source>
</evidence>
<accession>A0ABV6JNN7</accession>
<reference evidence="9 10" key="1">
    <citation type="submission" date="2024-09" db="EMBL/GenBank/DDBJ databases">
        <authorList>
            <person name="Sun Q."/>
            <person name="Mori K."/>
        </authorList>
    </citation>
    <scope>NUCLEOTIDE SEQUENCE [LARGE SCALE GENOMIC DNA]</scope>
    <source>
        <strain evidence="9 10">TBRC 5777</strain>
    </source>
</reference>
<evidence type="ECO:0000256" key="4">
    <source>
        <dbReference type="ARBA" id="ARBA00022519"/>
    </source>
</evidence>
<dbReference type="CDD" id="cd06579">
    <property type="entry name" value="TM_PBP1_transp_AraH_like"/>
    <property type="match status" value="1"/>
</dbReference>
<protein>
    <submittedName>
        <fullName evidence="9">ABC transporter permease</fullName>
    </submittedName>
</protein>
<keyword evidence="3" id="KW-1003">Cell membrane</keyword>
<evidence type="ECO:0000256" key="3">
    <source>
        <dbReference type="ARBA" id="ARBA00022475"/>
    </source>
</evidence>
<evidence type="ECO:0000256" key="1">
    <source>
        <dbReference type="ARBA" id="ARBA00004651"/>
    </source>
</evidence>
<feature type="transmembrane region" description="Helical" evidence="8">
    <location>
        <begin position="46"/>
        <end position="66"/>
    </location>
</feature>
<keyword evidence="6 8" id="KW-1133">Transmembrane helix</keyword>
<comment type="subcellular location">
    <subcellularLocation>
        <location evidence="1">Cell membrane</location>
        <topology evidence="1">Multi-pass membrane protein</topology>
    </subcellularLocation>
</comment>
<keyword evidence="4" id="KW-0997">Cell inner membrane</keyword>
<dbReference type="RefSeq" id="WP_377042626.1">
    <property type="nucleotide sequence ID" value="NZ_JBHLUN010000001.1"/>
</dbReference>
<feature type="transmembrane region" description="Helical" evidence="8">
    <location>
        <begin position="73"/>
        <end position="92"/>
    </location>
</feature>
<dbReference type="Pfam" id="PF02653">
    <property type="entry name" value="BPD_transp_2"/>
    <property type="match status" value="1"/>
</dbReference>
<organism evidence="9 10">
    <name type="scientific">Roseomonas elaeocarpi</name>
    <dbReference type="NCBI Taxonomy" id="907779"/>
    <lineage>
        <taxon>Bacteria</taxon>
        <taxon>Pseudomonadati</taxon>
        <taxon>Pseudomonadota</taxon>
        <taxon>Alphaproteobacteria</taxon>
        <taxon>Acetobacterales</taxon>
        <taxon>Roseomonadaceae</taxon>
        <taxon>Roseomonas</taxon>
    </lineage>
</organism>
<proteinExistence type="predicted"/>
<dbReference type="Proteomes" id="UP001589865">
    <property type="component" value="Unassembled WGS sequence"/>
</dbReference>
<comment type="caution">
    <text evidence="9">The sequence shown here is derived from an EMBL/GenBank/DDBJ whole genome shotgun (WGS) entry which is preliminary data.</text>
</comment>
<feature type="transmembrane region" description="Helical" evidence="8">
    <location>
        <begin position="256"/>
        <end position="274"/>
    </location>
</feature>
<dbReference type="PANTHER" id="PTHR32196:SF21">
    <property type="entry name" value="ABC TRANSPORTER PERMEASE PROTEIN YPHD-RELATED"/>
    <property type="match status" value="1"/>
</dbReference>